<organism evidence="7 8">
    <name type="scientific">Coprinellus micaceus</name>
    <name type="common">Glistening ink-cap mushroom</name>
    <name type="synonym">Coprinus micaceus</name>
    <dbReference type="NCBI Taxonomy" id="71717"/>
    <lineage>
        <taxon>Eukaryota</taxon>
        <taxon>Fungi</taxon>
        <taxon>Dikarya</taxon>
        <taxon>Basidiomycota</taxon>
        <taxon>Agaricomycotina</taxon>
        <taxon>Agaricomycetes</taxon>
        <taxon>Agaricomycetidae</taxon>
        <taxon>Agaricales</taxon>
        <taxon>Agaricineae</taxon>
        <taxon>Psathyrellaceae</taxon>
        <taxon>Coprinellus</taxon>
    </lineage>
</organism>
<feature type="domain" description="Exoribonuclease phosphorolytic" evidence="6">
    <location>
        <begin position="4"/>
        <end position="130"/>
    </location>
</feature>
<keyword evidence="3" id="KW-0698">rRNA processing</keyword>
<dbReference type="AlphaFoldDB" id="A0A4Y7TFM6"/>
<dbReference type="GO" id="GO:0005730">
    <property type="term" value="C:nucleolus"/>
    <property type="evidence" value="ECO:0007669"/>
    <property type="project" value="TreeGrafter"/>
</dbReference>
<evidence type="ECO:0000256" key="4">
    <source>
        <dbReference type="ARBA" id="ARBA00022835"/>
    </source>
</evidence>
<dbReference type="GO" id="GO:0034475">
    <property type="term" value="P:U4 snRNA 3'-end processing"/>
    <property type="evidence" value="ECO:0007669"/>
    <property type="project" value="TreeGrafter"/>
</dbReference>
<reference evidence="7 8" key="1">
    <citation type="journal article" date="2019" name="Nat. Ecol. Evol.">
        <title>Megaphylogeny resolves global patterns of mushroom evolution.</title>
        <authorList>
            <person name="Varga T."/>
            <person name="Krizsan K."/>
            <person name="Foldi C."/>
            <person name="Dima B."/>
            <person name="Sanchez-Garcia M."/>
            <person name="Sanchez-Ramirez S."/>
            <person name="Szollosi G.J."/>
            <person name="Szarkandi J.G."/>
            <person name="Papp V."/>
            <person name="Albert L."/>
            <person name="Andreopoulos W."/>
            <person name="Angelini C."/>
            <person name="Antonin V."/>
            <person name="Barry K.W."/>
            <person name="Bougher N.L."/>
            <person name="Buchanan P."/>
            <person name="Buyck B."/>
            <person name="Bense V."/>
            <person name="Catcheside P."/>
            <person name="Chovatia M."/>
            <person name="Cooper J."/>
            <person name="Damon W."/>
            <person name="Desjardin D."/>
            <person name="Finy P."/>
            <person name="Geml J."/>
            <person name="Haridas S."/>
            <person name="Hughes K."/>
            <person name="Justo A."/>
            <person name="Karasinski D."/>
            <person name="Kautmanova I."/>
            <person name="Kiss B."/>
            <person name="Kocsube S."/>
            <person name="Kotiranta H."/>
            <person name="LaButti K.M."/>
            <person name="Lechner B.E."/>
            <person name="Liimatainen K."/>
            <person name="Lipzen A."/>
            <person name="Lukacs Z."/>
            <person name="Mihaltcheva S."/>
            <person name="Morgado L.N."/>
            <person name="Niskanen T."/>
            <person name="Noordeloos M.E."/>
            <person name="Ohm R.A."/>
            <person name="Ortiz-Santana B."/>
            <person name="Ovrebo C."/>
            <person name="Racz N."/>
            <person name="Riley R."/>
            <person name="Savchenko A."/>
            <person name="Shiryaev A."/>
            <person name="Soop K."/>
            <person name="Spirin V."/>
            <person name="Szebenyi C."/>
            <person name="Tomsovsky M."/>
            <person name="Tulloss R.E."/>
            <person name="Uehling J."/>
            <person name="Grigoriev I.V."/>
            <person name="Vagvolgyi C."/>
            <person name="Papp T."/>
            <person name="Martin F.M."/>
            <person name="Miettinen O."/>
            <person name="Hibbett D.S."/>
            <person name="Nagy L.G."/>
        </authorList>
    </citation>
    <scope>NUCLEOTIDE SEQUENCE [LARGE SCALE GENOMIC DNA]</scope>
    <source>
        <strain evidence="7 8">FP101781</strain>
    </source>
</reference>
<evidence type="ECO:0000256" key="3">
    <source>
        <dbReference type="ARBA" id="ARBA00022552"/>
    </source>
</evidence>
<dbReference type="GO" id="GO:0003723">
    <property type="term" value="F:RNA binding"/>
    <property type="evidence" value="ECO:0007669"/>
    <property type="project" value="TreeGrafter"/>
</dbReference>
<dbReference type="InterPro" id="IPR036345">
    <property type="entry name" value="ExoRNase_PH_dom2_sf"/>
</dbReference>
<dbReference type="GO" id="GO:0006364">
    <property type="term" value="P:rRNA processing"/>
    <property type="evidence" value="ECO:0007669"/>
    <property type="project" value="UniProtKB-KW"/>
</dbReference>
<dbReference type="Gene3D" id="3.30.230.70">
    <property type="entry name" value="GHMP Kinase, N-terminal domain"/>
    <property type="match status" value="1"/>
</dbReference>
<evidence type="ECO:0000256" key="5">
    <source>
        <dbReference type="ARBA" id="ARBA00023242"/>
    </source>
</evidence>
<comment type="caution">
    <text evidence="7">The sequence shown here is derived from an EMBL/GenBank/DDBJ whole genome shotgun (WGS) entry which is preliminary data.</text>
</comment>
<dbReference type="OrthoDB" id="27298at2759"/>
<accession>A0A4Y7TFM6</accession>
<dbReference type="Proteomes" id="UP000298030">
    <property type="component" value="Unassembled WGS sequence"/>
</dbReference>
<comment type="similarity">
    <text evidence="2">Belongs to the RNase PH family.</text>
</comment>
<dbReference type="SUPFAM" id="SSF55666">
    <property type="entry name" value="Ribonuclease PH domain 2-like"/>
    <property type="match status" value="1"/>
</dbReference>
<dbReference type="GO" id="GO:0071051">
    <property type="term" value="P:poly(A)-dependent snoRNA 3'-end processing"/>
    <property type="evidence" value="ECO:0007669"/>
    <property type="project" value="TreeGrafter"/>
</dbReference>
<keyword evidence="8" id="KW-1185">Reference proteome</keyword>
<dbReference type="InterPro" id="IPR020568">
    <property type="entry name" value="Ribosomal_Su5_D2-typ_SF"/>
</dbReference>
<gene>
    <name evidence="7" type="ORF">FA13DRAFT_1731243</name>
</gene>
<dbReference type="STRING" id="71717.A0A4Y7TFM6"/>
<name>A0A4Y7TFM6_COPMI</name>
<dbReference type="InterPro" id="IPR027408">
    <property type="entry name" value="PNPase/RNase_PH_dom_sf"/>
</dbReference>
<evidence type="ECO:0000313" key="7">
    <source>
        <dbReference type="EMBL" id="TEB32738.1"/>
    </source>
</evidence>
<dbReference type="GO" id="GO:0000177">
    <property type="term" value="C:cytoplasmic exosome (RNase complex)"/>
    <property type="evidence" value="ECO:0007669"/>
    <property type="project" value="TreeGrafter"/>
</dbReference>
<keyword evidence="5" id="KW-0539">Nucleus</keyword>
<dbReference type="InterPro" id="IPR001247">
    <property type="entry name" value="ExoRNase_PH_dom1"/>
</dbReference>
<dbReference type="GO" id="GO:0000176">
    <property type="term" value="C:nuclear exosome (RNase complex)"/>
    <property type="evidence" value="ECO:0007669"/>
    <property type="project" value="TreeGrafter"/>
</dbReference>
<keyword evidence="4" id="KW-0271">Exosome</keyword>
<proteinExistence type="inferred from homology"/>
<dbReference type="SUPFAM" id="SSF54211">
    <property type="entry name" value="Ribosomal protein S5 domain 2-like"/>
    <property type="match status" value="1"/>
</dbReference>
<protein>
    <recommendedName>
        <fullName evidence="6">Exoribonuclease phosphorolytic domain-containing protein</fullName>
    </recommendedName>
</protein>
<dbReference type="Pfam" id="PF01138">
    <property type="entry name" value="RNase_PH"/>
    <property type="match status" value="1"/>
</dbReference>
<evidence type="ECO:0000256" key="1">
    <source>
        <dbReference type="ARBA" id="ARBA00004123"/>
    </source>
</evidence>
<evidence type="ECO:0000259" key="6">
    <source>
        <dbReference type="Pfam" id="PF01138"/>
    </source>
</evidence>
<evidence type="ECO:0000313" key="8">
    <source>
        <dbReference type="Proteomes" id="UP000298030"/>
    </source>
</evidence>
<dbReference type="InterPro" id="IPR050080">
    <property type="entry name" value="RNase_PH"/>
</dbReference>
<sequence>MGSSRPIEISFDGLARVDGSARFGFGDATAALASVSGPIEVRLASELPSQATFDVSVRPLSNVPSTESKSQASSIRSALAPSLILNKNPRTLIQLVVQTLSPTPISGPKWTDGLLGAMINASTLALLNAGSVPMRGAVCAIAVGKAQGGELLVDPEEDRTDELVQGGCFAFMVADGARLGSNSTSVWTNWRTLKGGTFNETEIAEAREAARDAVKRVYAAMKSSFLPGGASDPDEEKMET</sequence>
<evidence type="ECO:0000256" key="2">
    <source>
        <dbReference type="ARBA" id="ARBA00006678"/>
    </source>
</evidence>
<dbReference type="PANTHER" id="PTHR11953:SF1">
    <property type="entry name" value="EXOSOME COMPLEX COMPONENT RRP46"/>
    <property type="match status" value="1"/>
</dbReference>
<dbReference type="EMBL" id="QPFP01000014">
    <property type="protein sequence ID" value="TEB32738.1"/>
    <property type="molecule type" value="Genomic_DNA"/>
</dbReference>
<dbReference type="GO" id="GO:0071028">
    <property type="term" value="P:nuclear mRNA surveillance"/>
    <property type="evidence" value="ECO:0007669"/>
    <property type="project" value="TreeGrafter"/>
</dbReference>
<dbReference type="GO" id="GO:0016075">
    <property type="term" value="P:rRNA catabolic process"/>
    <property type="evidence" value="ECO:0007669"/>
    <property type="project" value="TreeGrafter"/>
</dbReference>
<dbReference type="PANTHER" id="PTHR11953">
    <property type="entry name" value="EXOSOME COMPLEX COMPONENT"/>
    <property type="match status" value="1"/>
</dbReference>
<comment type="subcellular location">
    <subcellularLocation>
        <location evidence="1">Nucleus</location>
    </subcellularLocation>
</comment>